<feature type="region of interest" description="Disordered" evidence="1">
    <location>
        <begin position="95"/>
        <end position="117"/>
    </location>
</feature>
<dbReference type="STRING" id="870242.cpu_08830"/>
<dbReference type="EMBL" id="BDJK01000011">
    <property type="protein sequence ID" value="GAV22373.1"/>
    <property type="molecule type" value="Genomic_DNA"/>
</dbReference>
<dbReference type="InterPro" id="IPR014195">
    <property type="entry name" value="Spore_III_AG"/>
</dbReference>
<feature type="compositionally biased region" description="Polar residues" evidence="1">
    <location>
        <begin position="96"/>
        <end position="105"/>
    </location>
</feature>
<dbReference type="NCBIfam" id="TIGR02830">
    <property type="entry name" value="spore_III_AG"/>
    <property type="match status" value="1"/>
</dbReference>
<protein>
    <submittedName>
        <fullName evidence="2">Stage III sporulation protein AG</fullName>
    </submittedName>
</protein>
<evidence type="ECO:0000256" key="1">
    <source>
        <dbReference type="SAM" id="MobiDB-lite"/>
    </source>
</evidence>
<sequence>MNFWEFFKGMEREKLIFFLCLAVIGLVFLAWGDTRDTKTKANPAEPLPKEVFESEISRQEKEISQRLEEILGKIDGVGEVSVEVKLLRSSAKEYAQNRNAGQKTTQESEKSGINRNISENTDQKEVVLIKDGQGQESPVLLTEETPVVGGVVVVAEGARNPEIKEEIVNAVSGALALPPHKIEVLEGGSGGVRN</sequence>
<proteinExistence type="predicted"/>
<dbReference type="RefSeq" id="WP_075858854.1">
    <property type="nucleotide sequence ID" value="NZ_BDJK01000011.1"/>
</dbReference>
<accession>A0A1L8CTY0</accession>
<name>A0A1L8CTY0_9THEO</name>
<evidence type="ECO:0000313" key="3">
    <source>
        <dbReference type="Proteomes" id="UP000187485"/>
    </source>
</evidence>
<organism evidence="2 3">
    <name type="scientific">Carboxydothermus pertinax</name>
    <dbReference type="NCBI Taxonomy" id="870242"/>
    <lineage>
        <taxon>Bacteria</taxon>
        <taxon>Bacillati</taxon>
        <taxon>Bacillota</taxon>
        <taxon>Clostridia</taxon>
        <taxon>Thermoanaerobacterales</taxon>
        <taxon>Thermoanaerobacteraceae</taxon>
        <taxon>Carboxydothermus</taxon>
    </lineage>
</organism>
<dbReference type="Proteomes" id="UP000187485">
    <property type="component" value="Unassembled WGS sequence"/>
</dbReference>
<evidence type="ECO:0000313" key="2">
    <source>
        <dbReference type="EMBL" id="GAV22373.1"/>
    </source>
</evidence>
<gene>
    <name evidence="2" type="ORF">cpu_08830</name>
</gene>
<keyword evidence="3" id="KW-1185">Reference proteome</keyword>
<dbReference type="OrthoDB" id="2381602at2"/>
<dbReference type="AlphaFoldDB" id="A0A1L8CTY0"/>
<comment type="caution">
    <text evidence="2">The sequence shown here is derived from an EMBL/GenBank/DDBJ whole genome shotgun (WGS) entry which is preliminary data.</text>
</comment>
<reference evidence="3" key="1">
    <citation type="submission" date="2016-12" db="EMBL/GenBank/DDBJ databases">
        <title>Draft Genome Sequences od Carboxydothermus pertinax and islandicus, Hydrogenogenic Carboxydotrophic Bacteria.</title>
        <authorList>
            <person name="Fukuyama Y."/>
            <person name="Ohmae K."/>
            <person name="Yoneda Y."/>
            <person name="Yoshida T."/>
            <person name="Sako Y."/>
        </authorList>
    </citation>
    <scope>NUCLEOTIDE SEQUENCE [LARGE SCALE GENOMIC DNA]</scope>
    <source>
        <strain evidence="3">Ug1</strain>
    </source>
</reference>